<dbReference type="InterPro" id="IPR001406">
    <property type="entry name" value="PsdUridine_synth_TruA"/>
</dbReference>
<evidence type="ECO:0000256" key="3">
    <source>
        <dbReference type="ARBA" id="ARBA00023235"/>
    </source>
</evidence>
<dbReference type="AlphaFoldDB" id="B8C9R0"/>
<evidence type="ECO:0000256" key="2">
    <source>
        <dbReference type="ARBA" id="ARBA00022694"/>
    </source>
</evidence>
<dbReference type="PANTHER" id="PTHR11142:SF10">
    <property type="entry name" value="TRNA PSEUDOURIDINE SYNTHASE"/>
    <property type="match status" value="1"/>
</dbReference>
<keyword evidence="2 4" id="KW-0819">tRNA processing</keyword>
<keyword evidence="7" id="KW-1185">Reference proteome</keyword>
<evidence type="ECO:0000313" key="6">
    <source>
        <dbReference type="EMBL" id="EED89902.1"/>
    </source>
</evidence>
<organism evidence="6 7">
    <name type="scientific">Thalassiosira pseudonana</name>
    <name type="common">Marine diatom</name>
    <name type="synonym">Cyclotella nana</name>
    <dbReference type="NCBI Taxonomy" id="35128"/>
    <lineage>
        <taxon>Eukaryota</taxon>
        <taxon>Sar</taxon>
        <taxon>Stramenopiles</taxon>
        <taxon>Ochrophyta</taxon>
        <taxon>Bacillariophyta</taxon>
        <taxon>Coscinodiscophyceae</taxon>
        <taxon>Thalassiosirophycidae</taxon>
        <taxon>Thalassiosirales</taxon>
        <taxon>Thalassiosiraceae</taxon>
        <taxon>Thalassiosira</taxon>
    </lineage>
</organism>
<dbReference type="GO" id="GO:0031119">
    <property type="term" value="P:tRNA pseudouridine synthesis"/>
    <property type="evidence" value="ECO:0000318"/>
    <property type="project" value="GO_Central"/>
</dbReference>
<dbReference type="PaxDb" id="35128-Thaps8521"/>
<dbReference type="Gene3D" id="3.30.70.580">
    <property type="entry name" value="Pseudouridine synthase I, catalytic domain, N-terminal subdomain"/>
    <property type="match status" value="1"/>
</dbReference>
<dbReference type="KEGG" id="tps:THAPSDRAFT_8521"/>
<dbReference type="InterPro" id="IPR020097">
    <property type="entry name" value="PsdUridine_synth_TruA_a/b_dom"/>
</dbReference>
<evidence type="ECO:0000313" key="7">
    <source>
        <dbReference type="Proteomes" id="UP000001449"/>
    </source>
</evidence>
<dbReference type="GeneID" id="7446893"/>
<dbReference type="STRING" id="35128.B8C9R0"/>
<comment type="catalytic activity">
    <reaction evidence="4">
        <text>uridine(38/39/40) in tRNA = pseudouridine(38/39/40) in tRNA</text>
        <dbReference type="Rhea" id="RHEA:22376"/>
        <dbReference type="Rhea" id="RHEA-COMP:10085"/>
        <dbReference type="Rhea" id="RHEA-COMP:10087"/>
        <dbReference type="ChEBI" id="CHEBI:65314"/>
        <dbReference type="ChEBI" id="CHEBI:65315"/>
        <dbReference type="EC" id="5.4.99.12"/>
    </reaction>
</comment>
<dbReference type="InterPro" id="IPR020094">
    <property type="entry name" value="TruA/RsuA/RluB/E/F_N"/>
</dbReference>
<dbReference type="EMBL" id="CM000646">
    <property type="protein sequence ID" value="EED89902.1"/>
    <property type="molecule type" value="Genomic_DNA"/>
</dbReference>
<dbReference type="PANTHER" id="PTHR11142">
    <property type="entry name" value="PSEUDOURIDYLATE SYNTHASE"/>
    <property type="match status" value="1"/>
</dbReference>
<dbReference type="HOGENOM" id="CLU_014673_1_0_1"/>
<dbReference type="Proteomes" id="UP000001449">
    <property type="component" value="Chromosome 10"/>
</dbReference>
<dbReference type="GO" id="GO:0009982">
    <property type="term" value="F:pseudouridine synthase activity"/>
    <property type="evidence" value="ECO:0000318"/>
    <property type="project" value="GO_Central"/>
</dbReference>
<reference evidence="6 7" key="1">
    <citation type="journal article" date="2004" name="Science">
        <title>The genome of the diatom Thalassiosira pseudonana: ecology, evolution, and metabolism.</title>
        <authorList>
            <person name="Armbrust E.V."/>
            <person name="Berges J.A."/>
            <person name="Bowler C."/>
            <person name="Green B.R."/>
            <person name="Martinez D."/>
            <person name="Putnam N.H."/>
            <person name="Zhou S."/>
            <person name="Allen A.E."/>
            <person name="Apt K.E."/>
            <person name="Bechner M."/>
            <person name="Brzezinski M.A."/>
            <person name="Chaal B.K."/>
            <person name="Chiovitti A."/>
            <person name="Davis A.K."/>
            <person name="Demarest M.S."/>
            <person name="Detter J.C."/>
            <person name="Glavina T."/>
            <person name="Goodstein D."/>
            <person name="Hadi M.Z."/>
            <person name="Hellsten U."/>
            <person name="Hildebrand M."/>
            <person name="Jenkins B.D."/>
            <person name="Jurka J."/>
            <person name="Kapitonov V.V."/>
            <person name="Kroger N."/>
            <person name="Lau W.W."/>
            <person name="Lane T.W."/>
            <person name="Larimer F.W."/>
            <person name="Lippmeier J.C."/>
            <person name="Lucas S."/>
            <person name="Medina M."/>
            <person name="Montsant A."/>
            <person name="Obornik M."/>
            <person name="Parker M.S."/>
            <person name="Palenik B."/>
            <person name="Pazour G.J."/>
            <person name="Richardson P.M."/>
            <person name="Rynearson T.A."/>
            <person name="Saito M.A."/>
            <person name="Schwartz D.C."/>
            <person name="Thamatrakoln K."/>
            <person name="Valentin K."/>
            <person name="Vardi A."/>
            <person name="Wilkerson F.P."/>
            <person name="Rokhsar D.S."/>
        </authorList>
    </citation>
    <scope>NUCLEOTIDE SEQUENCE [LARGE SCALE GENOMIC DNA]</scope>
    <source>
        <strain evidence="6 7">CCMP1335</strain>
    </source>
</reference>
<dbReference type="EC" id="5.4.99.12" evidence="4"/>
<dbReference type="SUPFAM" id="SSF55120">
    <property type="entry name" value="Pseudouridine synthase"/>
    <property type="match status" value="1"/>
</dbReference>
<proteinExistence type="inferred from homology"/>
<dbReference type="Gene3D" id="3.30.70.660">
    <property type="entry name" value="Pseudouridine synthase I, catalytic domain, C-terminal subdomain"/>
    <property type="match status" value="1"/>
</dbReference>
<dbReference type="eggNOG" id="KOG2553">
    <property type="taxonomic scope" value="Eukaryota"/>
</dbReference>
<dbReference type="InterPro" id="IPR020095">
    <property type="entry name" value="PsdUridine_synth_TruA_C"/>
</dbReference>
<dbReference type="GO" id="GO:0160147">
    <property type="term" value="F:tRNA pseudouridine(38-40) synthase activity"/>
    <property type="evidence" value="ECO:0007669"/>
    <property type="project" value="UniProtKB-EC"/>
</dbReference>
<evidence type="ECO:0000259" key="5">
    <source>
        <dbReference type="Pfam" id="PF01416"/>
    </source>
</evidence>
<reference evidence="6 7" key="2">
    <citation type="journal article" date="2008" name="Nature">
        <title>The Phaeodactylum genome reveals the evolutionary history of diatom genomes.</title>
        <authorList>
            <person name="Bowler C."/>
            <person name="Allen A.E."/>
            <person name="Badger J.H."/>
            <person name="Grimwood J."/>
            <person name="Jabbari K."/>
            <person name="Kuo A."/>
            <person name="Maheswari U."/>
            <person name="Martens C."/>
            <person name="Maumus F."/>
            <person name="Otillar R.P."/>
            <person name="Rayko E."/>
            <person name="Salamov A."/>
            <person name="Vandepoele K."/>
            <person name="Beszteri B."/>
            <person name="Gruber A."/>
            <person name="Heijde M."/>
            <person name="Katinka M."/>
            <person name="Mock T."/>
            <person name="Valentin K."/>
            <person name="Verret F."/>
            <person name="Berges J.A."/>
            <person name="Brownlee C."/>
            <person name="Cadoret J.P."/>
            <person name="Chiovitti A."/>
            <person name="Choi C.J."/>
            <person name="Coesel S."/>
            <person name="De Martino A."/>
            <person name="Detter J.C."/>
            <person name="Durkin C."/>
            <person name="Falciatore A."/>
            <person name="Fournet J."/>
            <person name="Haruta M."/>
            <person name="Huysman M.J."/>
            <person name="Jenkins B.D."/>
            <person name="Jiroutova K."/>
            <person name="Jorgensen R.E."/>
            <person name="Joubert Y."/>
            <person name="Kaplan A."/>
            <person name="Kroger N."/>
            <person name="Kroth P.G."/>
            <person name="La Roche J."/>
            <person name="Lindquist E."/>
            <person name="Lommer M."/>
            <person name="Martin-Jezequel V."/>
            <person name="Lopez P.J."/>
            <person name="Lucas S."/>
            <person name="Mangogna M."/>
            <person name="McGinnis K."/>
            <person name="Medlin L.K."/>
            <person name="Montsant A."/>
            <person name="Oudot-Le Secq M.P."/>
            <person name="Napoli C."/>
            <person name="Obornik M."/>
            <person name="Parker M.S."/>
            <person name="Petit J.L."/>
            <person name="Porcel B.M."/>
            <person name="Poulsen N."/>
            <person name="Robison M."/>
            <person name="Rychlewski L."/>
            <person name="Rynearson T.A."/>
            <person name="Schmutz J."/>
            <person name="Shapiro H."/>
            <person name="Siaut M."/>
            <person name="Stanley M."/>
            <person name="Sussman M.R."/>
            <person name="Taylor A.R."/>
            <person name="Vardi A."/>
            <person name="von Dassow P."/>
            <person name="Vyverman W."/>
            <person name="Willis A."/>
            <person name="Wyrwicz L.S."/>
            <person name="Rokhsar D.S."/>
            <person name="Weissenbach J."/>
            <person name="Armbrust E.V."/>
            <person name="Green B.R."/>
            <person name="Van de Peer Y."/>
            <person name="Grigoriev I.V."/>
        </authorList>
    </citation>
    <scope>NUCLEOTIDE SEQUENCE [LARGE SCALE GENOMIC DNA]</scope>
    <source>
        <strain evidence="6 7">CCMP1335</strain>
    </source>
</reference>
<protein>
    <recommendedName>
        <fullName evidence="4">tRNA pseudouridine synthase</fullName>
        <ecNumber evidence="4">5.4.99.12</ecNumber>
    </recommendedName>
</protein>
<evidence type="ECO:0000256" key="4">
    <source>
        <dbReference type="RuleBase" id="RU003792"/>
    </source>
</evidence>
<comment type="similarity">
    <text evidence="1 4">Belongs to the tRNA pseudouridine synthase TruA family.</text>
</comment>
<feature type="domain" description="Pseudouridine synthase I TruA alpha/beta" evidence="5">
    <location>
        <begin position="366"/>
        <end position="436"/>
    </location>
</feature>
<gene>
    <name evidence="6" type="ORF">THAPSDRAFT_8521</name>
</gene>
<dbReference type="RefSeq" id="XP_002292706.1">
    <property type="nucleotide sequence ID" value="XM_002292670.1"/>
</dbReference>
<keyword evidence="3 4" id="KW-0413">Isomerase</keyword>
<dbReference type="Pfam" id="PF01416">
    <property type="entry name" value="PseudoU_synth_1"/>
    <property type="match status" value="1"/>
</dbReference>
<accession>B8C9R0</accession>
<dbReference type="OMA" id="WEDQRHE"/>
<evidence type="ECO:0000256" key="1">
    <source>
        <dbReference type="ARBA" id="ARBA00009375"/>
    </source>
</evidence>
<dbReference type="InterPro" id="IPR020103">
    <property type="entry name" value="PsdUridine_synth_cat_dom_sf"/>
</dbReference>
<name>B8C9R0_THAPS</name>
<dbReference type="InParanoid" id="B8C9R0"/>
<dbReference type="GO" id="GO:0003723">
    <property type="term" value="F:RNA binding"/>
    <property type="evidence" value="ECO:0007669"/>
    <property type="project" value="InterPro"/>
</dbReference>
<sequence length="437" mass="48849">MTDLQLDSRDEWLDKALFDCTTDKYSSSIFNTSAMVVDHFLSPNADLMGVDNDTLLDDAQRYPLRRVQSDSDTEVESTSTTISMFSPLFGSCSKHTSQSTPRPPTADLDTFSSKKKQRINLKLTVAYRGLDFCGWEDQRHELYRSDASGAVKQSAVEEEVLPSVQGTLVDILDPLLGKKATHHNDCKHLEQQAKYNPNFQKKTKVMPIEIKVAGRTDTGVSAISQVCRIRTYRTDIGESTNNNTGEGLEKFVQNLVNYEMQQLGEGLRIRDVERVKHDFHPTFDASCRAYIYLIDVNDDASDAITPKITRHIVPKLNSVLKTLEGKELDYLAMSHGKVKTQTTLCTLLHARAGIVEWKCNNDSESPKRKQAICIELVGDRFLRRMVRLLVATALREASGADGCDDNALLNILTSMDRTYRARAAPPDGLIFVGAGYA</sequence>